<evidence type="ECO:0000313" key="3">
    <source>
        <dbReference type="Proteomes" id="UP000006514"/>
    </source>
</evidence>
<keyword evidence="3" id="KW-1185">Reference proteome</keyword>
<sequence>MPISALPASLSGSRGGDPDRSFPHSPWRDPSPVPQLVRRVPIASVTSGIIEPAILEHVNHSTSLEALPIARPPTPRLASPSTPASMARGSPDCPDGHHHTPAPGTSSICPADARSR</sequence>
<dbReference type="EMBL" id="JH688196">
    <property type="protein sequence ID" value="EJD33507.1"/>
    <property type="molecule type" value="Genomic_DNA"/>
</dbReference>
<feature type="region of interest" description="Disordered" evidence="1">
    <location>
        <begin position="66"/>
        <end position="116"/>
    </location>
</feature>
<dbReference type="KEGG" id="adl:AURDEDRAFT_177406"/>
<feature type="region of interest" description="Disordered" evidence="1">
    <location>
        <begin position="1"/>
        <end position="35"/>
    </location>
</feature>
<proteinExistence type="predicted"/>
<reference evidence="3" key="1">
    <citation type="journal article" date="2012" name="Science">
        <title>The Paleozoic origin of enzymatic lignin decomposition reconstructed from 31 fungal genomes.</title>
        <authorList>
            <person name="Floudas D."/>
            <person name="Binder M."/>
            <person name="Riley R."/>
            <person name="Barry K."/>
            <person name="Blanchette R.A."/>
            <person name="Henrissat B."/>
            <person name="Martinez A.T."/>
            <person name="Otillar R."/>
            <person name="Spatafora J.W."/>
            <person name="Yadav J.S."/>
            <person name="Aerts A."/>
            <person name="Benoit I."/>
            <person name="Boyd A."/>
            <person name="Carlson A."/>
            <person name="Copeland A."/>
            <person name="Coutinho P.M."/>
            <person name="de Vries R.P."/>
            <person name="Ferreira P."/>
            <person name="Findley K."/>
            <person name="Foster B."/>
            <person name="Gaskell J."/>
            <person name="Glotzer D."/>
            <person name="Gorecki P."/>
            <person name="Heitman J."/>
            <person name="Hesse C."/>
            <person name="Hori C."/>
            <person name="Igarashi K."/>
            <person name="Jurgens J.A."/>
            <person name="Kallen N."/>
            <person name="Kersten P."/>
            <person name="Kohler A."/>
            <person name="Kuees U."/>
            <person name="Kumar T.K.A."/>
            <person name="Kuo A."/>
            <person name="LaButti K."/>
            <person name="Larrondo L.F."/>
            <person name="Lindquist E."/>
            <person name="Ling A."/>
            <person name="Lombard V."/>
            <person name="Lucas S."/>
            <person name="Lundell T."/>
            <person name="Martin R."/>
            <person name="McLaughlin D.J."/>
            <person name="Morgenstern I."/>
            <person name="Morin E."/>
            <person name="Murat C."/>
            <person name="Nagy L.G."/>
            <person name="Nolan M."/>
            <person name="Ohm R.A."/>
            <person name="Patyshakuliyeva A."/>
            <person name="Rokas A."/>
            <person name="Ruiz-Duenas F.J."/>
            <person name="Sabat G."/>
            <person name="Salamov A."/>
            <person name="Samejima M."/>
            <person name="Schmutz J."/>
            <person name="Slot J.C."/>
            <person name="St John F."/>
            <person name="Stenlid J."/>
            <person name="Sun H."/>
            <person name="Sun S."/>
            <person name="Syed K."/>
            <person name="Tsang A."/>
            <person name="Wiebenga A."/>
            <person name="Young D."/>
            <person name="Pisabarro A."/>
            <person name="Eastwood D.C."/>
            <person name="Martin F."/>
            <person name="Cullen D."/>
            <person name="Grigoriev I.V."/>
            <person name="Hibbett D.S."/>
        </authorList>
    </citation>
    <scope>NUCLEOTIDE SEQUENCE [LARGE SCALE GENOMIC DNA]</scope>
    <source>
        <strain evidence="3">TFB10046</strain>
    </source>
</reference>
<gene>
    <name evidence="2" type="ORF">AURDEDRAFT_177406</name>
</gene>
<organism evidence="2 3">
    <name type="scientific">Auricularia subglabra (strain TFB-10046 / SS5)</name>
    <name type="common">White-rot fungus</name>
    <name type="synonym">Auricularia delicata (strain TFB10046)</name>
    <dbReference type="NCBI Taxonomy" id="717982"/>
    <lineage>
        <taxon>Eukaryota</taxon>
        <taxon>Fungi</taxon>
        <taxon>Dikarya</taxon>
        <taxon>Basidiomycota</taxon>
        <taxon>Agaricomycotina</taxon>
        <taxon>Agaricomycetes</taxon>
        <taxon>Auriculariales</taxon>
        <taxon>Auriculariaceae</taxon>
        <taxon>Auricularia</taxon>
    </lineage>
</organism>
<evidence type="ECO:0000256" key="1">
    <source>
        <dbReference type="SAM" id="MobiDB-lite"/>
    </source>
</evidence>
<evidence type="ECO:0000313" key="2">
    <source>
        <dbReference type="EMBL" id="EJD33507.1"/>
    </source>
</evidence>
<dbReference type="Proteomes" id="UP000006514">
    <property type="component" value="Unassembled WGS sequence"/>
</dbReference>
<dbReference type="InParanoid" id="J0WNU0"/>
<name>J0WNU0_AURST</name>
<protein>
    <submittedName>
        <fullName evidence="2">Uncharacterized protein</fullName>
    </submittedName>
</protein>
<accession>J0WNU0</accession>
<dbReference type="AlphaFoldDB" id="J0WNU0"/>